<dbReference type="AlphaFoldDB" id="A0A1Y1SCQ9"/>
<dbReference type="EMBL" id="AQQV01000003">
    <property type="protein sequence ID" value="ORE86418.1"/>
    <property type="molecule type" value="Genomic_DNA"/>
</dbReference>
<evidence type="ECO:0000313" key="2">
    <source>
        <dbReference type="Proteomes" id="UP000192342"/>
    </source>
</evidence>
<dbReference type="Proteomes" id="UP000192342">
    <property type="component" value="Unassembled WGS sequence"/>
</dbReference>
<evidence type="ECO:0000313" key="1">
    <source>
        <dbReference type="EMBL" id="ORE86418.1"/>
    </source>
</evidence>
<organism evidence="1 2">
    <name type="scientific">Oceanococcus atlanticus</name>
    <dbReference type="NCBI Taxonomy" id="1317117"/>
    <lineage>
        <taxon>Bacteria</taxon>
        <taxon>Pseudomonadati</taxon>
        <taxon>Pseudomonadota</taxon>
        <taxon>Gammaproteobacteria</taxon>
        <taxon>Chromatiales</taxon>
        <taxon>Oceanococcaceae</taxon>
        <taxon>Oceanococcus</taxon>
    </lineage>
</organism>
<gene>
    <name evidence="1" type="ORF">ATO7_14013</name>
</gene>
<proteinExistence type="predicted"/>
<accession>A0A1Y1SCQ9</accession>
<protein>
    <submittedName>
        <fullName evidence="1">Uncharacterized protein</fullName>
    </submittedName>
</protein>
<reference evidence="1 2" key="1">
    <citation type="submission" date="2013-04" db="EMBL/GenBank/DDBJ databases">
        <title>Oceanococcus atlanticus 22II-S10r2 Genome Sequencing.</title>
        <authorList>
            <person name="Lai Q."/>
            <person name="Li G."/>
            <person name="Shao Z."/>
        </authorList>
    </citation>
    <scope>NUCLEOTIDE SEQUENCE [LARGE SCALE GENOMIC DNA]</scope>
    <source>
        <strain evidence="1 2">22II-S10r2</strain>
    </source>
</reference>
<comment type="caution">
    <text evidence="1">The sequence shown here is derived from an EMBL/GenBank/DDBJ whole genome shotgun (WGS) entry which is preliminary data.</text>
</comment>
<sequence>MSTKLAEIKARLLMRVAGFIGQRHTVFWKRWIARSAVRLNLLRHGRDPLGFLQSEDSIDHMDYEATDDAAECGKSH</sequence>
<keyword evidence="2" id="KW-1185">Reference proteome</keyword>
<dbReference type="STRING" id="1317117.ATO7_14013"/>
<name>A0A1Y1SCQ9_9GAMM</name>